<proteinExistence type="predicted"/>
<keyword evidence="2" id="KW-1185">Reference proteome</keyword>
<organism evidence="1 2">
    <name type="scientific">Oxalobacter aliiformigenes</name>
    <dbReference type="NCBI Taxonomy" id="2946593"/>
    <lineage>
        <taxon>Bacteria</taxon>
        <taxon>Pseudomonadati</taxon>
        <taxon>Pseudomonadota</taxon>
        <taxon>Betaproteobacteria</taxon>
        <taxon>Burkholderiales</taxon>
        <taxon>Oxalobacteraceae</taxon>
        <taxon>Oxalobacter</taxon>
    </lineage>
</organism>
<dbReference type="RefSeq" id="WP_269264066.1">
    <property type="nucleotide sequence ID" value="NZ_CP098248.1"/>
</dbReference>
<dbReference type="EMBL" id="CP098248">
    <property type="protein sequence ID" value="WAV96589.1"/>
    <property type="molecule type" value="Genomic_DNA"/>
</dbReference>
<evidence type="ECO:0000313" key="1">
    <source>
        <dbReference type="EMBL" id="WAV96589.1"/>
    </source>
</evidence>
<reference evidence="1" key="1">
    <citation type="journal article" date="2022" name="Front. Microbiol.">
        <title>New perspectives on an old grouping: The genomic and phenotypic variability of Oxalobacter formigenes and the implications for calcium oxalate stone prevention.</title>
        <authorList>
            <person name="Chmiel J.A."/>
            <person name="Carr C."/>
            <person name="Stuivenberg G.A."/>
            <person name="Venema R."/>
            <person name="Chanyi R.M."/>
            <person name="Al K.F."/>
            <person name="Giguere D."/>
            <person name="Say H."/>
            <person name="Akouris P.P."/>
            <person name="Dominguez Romero S.A."/>
            <person name="Kwong A."/>
            <person name="Tai V."/>
            <person name="Koval S.F."/>
            <person name="Razvi H."/>
            <person name="Bjazevic J."/>
            <person name="Burton J.P."/>
        </authorList>
    </citation>
    <scope>NUCLEOTIDE SEQUENCE</scope>
    <source>
        <strain evidence="1">HOxNP-1</strain>
    </source>
</reference>
<name>A0ABY7JKP7_9BURK</name>
<accession>A0ABY7JKP7</accession>
<protein>
    <submittedName>
        <fullName evidence="1">Uncharacterized protein</fullName>
    </submittedName>
</protein>
<sequence>MNKHKTLKETILEALDEELYSPEEYLTEMSKVADDKSNGGMMILISIDQNRIGEPYFKVVDNINYNKAKRIARISFLHPEYIIHKNTDGKTNWTLNNKEKKQFKALLEKVVDRAGHTVWERTIIQYNLDKYNINELETEELEFENYTKKDLQTKALPYNLPMPDYMKL</sequence>
<evidence type="ECO:0000313" key="2">
    <source>
        <dbReference type="Proteomes" id="UP001164794"/>
    </source>
</evidence>
<gene>
    <name evidence="1" type="ORF">NB645_07085</name>
</gene>
<dbReference type="Proteomes" id="UP001164794">
    <property type="component" value="Chromosome"/>
</dbReference>